<dbReference type="Pfam" id="PF02465">
    <property type="entry name" value="FliD_N"/>
    <property type="match status" value="1"/>
</dbReference>
<sequence length="495" mass="51515">MATIAGIGSGLDLESIINTFVQAEKSPKVQRLNQKELDLTAQLSGVGTLKSALSNFQKTLSKISDPESFYQNSASFRYQGSSSDSSSQLGVKTDGVVSGGTFNVEVNALAQGSRLASNLGVGTNVKTDTLGAGFLKFSAGSEEFVVEVEAGDTIENILNKVNDADSNFGVKANIINSDAGPVLVYNSELTGSGNTLNVSEVGALDGTGVGSGNLASLAASLDPALEPADPAAAAAAGYATSAKISVDGQTITSNTNTFENAISGITLNTTELTNGSAISLTVGTDTEAIKEVINEFIAGYNKLQDTMSALSEPKKGVMAFDSSLRQLESTMRSVVGGSVKSLVEAATDTNGDGIKDPTMSMLYDMGITMNESGRLEISSIGLGGQPSGQQRLDDAIKNNLSNLGKVFAGGDGVATKLSSLTGSYLASDGVVKKREQALNDSLKDISDDRIQLDRYIEDYESTLRKKYTALDATVAKYNATGAYLESVLNPPKKDK</sequence>
<evidence type="ECO:0000256" key="2">
    <source>
        <dbReference type="ARBA" id="ARBA00011255"/>
    </source>
</evidence>
<dbReference type="EMBL" id="JAIMJA010000011">
    <property type="protein sequence ID" value="MCE2595597.1"/>
    <property type="molecule type" value="Genomic_DNA"/>
</dbReference>
<comment type="similarity">
    <text evidence="1 5">Belongs to the FliD family.</text>
</comment>
<organism evidence="8 9">
    <name type="scientific">Motilimonas cestriensis</name>
    <dbReference type="NCBI Taxonomy" id="2742685"/>
    <lineage>
        <taxon>Bacteria</taxon>
        <taxon>Pseudomonadati</taxon>
        <taxon>Pseudomonadota</taxon>
        <taxon>Gammaproteobacteria</taxon>
        <taxon>Alteromonadales</taxon>
        <taxon>Alteromonadales genera incertae sedis</taxon>
        <taxon>Motilimonas</taxon>
    </lineage>
</organism>
<keyword evidence="4 5" id="KW-0975">Bacterial flagellum</keyword>
<keyword evidence="3" id="KW-0175">Coiled coil</keyword>
<evidence type="ECO:0000256" key="5">
    <source>
        <dbReference type="RuleBase" id="RU362066"/>
    </source>
</evidence>
<evidence type="ECO:0000259" key="7">
    <source>
        <dbReference type="Pfam" id="PF07195"/>
    </source>
</evidence>
<dbReference type="InterPro" id="IPR010809">
    <property type="entry name" value="FliD_C"/>
</dbReference>
<dbReference type="PANTHER" id="PTHR30288">
    <property type="entry name" value="FLAGELLAR CAP/ASSEMBLY PROTEIN FLID"/>
    <property type="match status" value="1"/>
</dbReference>
<evidence type="ECO:0000256" key="3">
    <source>
        <dbReference type="ARBA" id="ARBA00023054"/>
    </source>
</evidence>
<evidence type="ECO:0000259" key="6">
    <source>
        <dbReference type="Pfam" id="PF02465"/>
    </source>
</evidence>
<keyword evidence="8" id="KW-0966">Cell projection</keyword>
<evidence type="ECO:0000256" key="1">
    <source>
        <dbReference type="ARBA" id="ARBA00009764"/>
    </source>
</evidence>
<protein>
    <recommendedName>
        <fullName evidence="5">Flagellar hook-associated protein 2</fullName>
        <shortName evidence="5">HAP2</shortName>
    </recommendedName>
    <alternativeName>
        <fullName evidence="5">Flagellar cap protein</fullName>
    </alternativeName>
</protein>
<keyword evidence="5" id="KW-0964">Secreted</keyword>
<keyword evidence="8" id="KW-0282">Flagellum</keyword>
<accession>A0ABS8W9A4</accession>
<comment type="function">
    <text evidence="5">Required for morphogenesis and for the elongation of the flagellar filament by facilitating polymerization of the flagellin monomers at the tip of growing filament. Forms a capping structure, which prevents flagellin subunits (transported through the central channel of the flagellum) from leaking out without polymerization at the distal end.</text>
</comment>
<evidence type="ECO:0000313" key="9">
    <source>
        <dbReference type="Proteomes" id="UP001201273"/>
    </source>
</evidence>
<comment type="caution">
    <text evidence="8">The sequence shown here is derived from an EMBL/GenBank/DDBJ whole genome shotgun (WGS) entry which is preliminary data.</text>
</comment>
<dbReference type="PANTHER" id="PTHR30288:SF0">
    <property type="entry name" value="FLAGELLAR HOOK-ASSOCIATED PROTEIN 2"/>
    <property type="match status" value="1"/>
</dbReference>
<reference evidence="8 9" key="1">
    <citation type="journal article" date="2022" name="Environ. Microbiol. Rep.">
        <title>Eco-phylogenetic analyses reveal divergent evolution of vitamin B12 metabolism in the marine bacterial family 'Psychromonadaceae'.</title>
        <authorList>
            <person name="Jin X."/>
            <person name="Yang Y."/>
            <person name="Cao H."/>
            <person name="Gao B."/>
            <person name="Zhao Z."/>
        </authorList>
    </citation>
    <scope>NUCLEOTIDE SEQUENCE [LARGE SCALE GENOMIC DNA]</scope>
    <source>
        <strain evidence="8 9">MKS20</strain>
    </source>
</reference>
<gene>
    <name evidence="8" type="primary">fliD</name>
    <name evidence="8" type="ORF">K6Y31_12275</name>
</gene>
<dbReference type="InterPro" id="IPR040026">
    <property type="entry name" value="FliD"/>
</dbReference>
<feature type="domain" description="Flagellar hook-associated protein 2 C-terminal" evidence="7">
    <location>
        <begin position="239"/>
        <end position="479"/>
    </location>
</feature>
<dbReference type="RefSeq" id="WP_233053107.1">
    <property type="nucleotide sequence ID" value="NZ_JAIMJA010000011.1"/>
</dbReference>
<dbReference type="Proteomes" id="UP001201273">
    <property type="component" value="Unassembled WGS sequence"/>
</dbReference>
<dbReference type="Pfam" id="PF07196">
    <property type="entry name" value="Flagellin_IN"/>
    <property type="match status" value="1"/>
</dbReference>
<keyword evidence="9" id="KW-1185">Reference proteome</keyword>
<dbReference type="InterPro" id="IPR003481">
    <property type="entry name" value="FliD_N"/>
</dbReference>
<comment type="subcellular location">
    <subcellularLocation>
        <location evidence="5">Secreted</location>
    </subcellularLocation>
    <subcellularLocation>
        <location evidence="5">Bacterial flagellum</location>
    </subcellularLocation>
</comment>
<dbReference type="Pfam" id="PF07195">
    <property type="entry name" value="FliD_C"/>
    <property type="match status" value="1"/>
</dbReference>
<feature type="domain" description="Flagellar hook-associated protein 2 N-terminal" evidence="6">
    <location>
        <begin position="9"/>
        <end position="112"/>
    </location>
</feature>
<keyword evidence="8" id="KW-0969">Cilium</keyword>
<comment type="subunit">
    <text evidence="2 5">Homopentamer.</text>
</comment>
<dbReference type="InterPro" id="IPR010810">
    <property type="entry name" value="Flagellin_hook_IN_motif"/>
</dbReference>
<evidence type="ECO:0000313" key="8">
    <source>
        <dbReference type="EMBL" id="MCE2595597.1"/>
    </source>
</evidence>
<evidence type="ECO:0000256" key="4">
    <source>
        <dbReference type="ARBA" id="ARBA00023143"/>
    </source>
</evidence>
<proteinExistence type="inferred from homology"/>
<name>A0ABS8W9A4_9GAMM</name>